<comment type="subcellular location">
    <subcellularLocation>
        <location evidence="1">Nucleus</location>
    </subcellularLocation>
</comment>
<dbReference type="GO" id="GO:0007062">
    <property type="term" value="P:sister chromatid cohesion"/>
    <property type="evidence" value="ECO:0007669"/>
    <property type="project" value="TreeGrafter"/>
</dbReference>
<dbReference type="PANTHER" id="PTHR18937:SF12">
    <property type="entry name" value="STRUCTURAL MAINTENANCE OF CHROMOSOMES PROTEIN"/>
    <property type="match status" value="1"/>
</dbReference>
<dbReference type="InterPro" id="IPR027417">
    <property type="entry name" value="P-loop_NTPase"/>
</dbReference>
<dbReference type="GO" id="GO:0005634">
    <property type="term" value="C:nucleus"/>
    <property type="evidence" value="ECO:0007669"/>
    <property type="project" value="UniProtKB-SubCell"/>
</dbReference>
<dbReference type="EMBL" id="AACI03002007">
    <property type="protein sequence ID" value="EJT41549.1"/>
    <property type="molecule type" value="Genomic_DNA"/>
</dbReference>
<evidence type="ECO:0000256" key="2">
    <source>
        <dbReference type="ARBA" id="ARBA00022618"/>
    </source>
</evidence>
<name>J6EAQ3_SACK1</name>
<dbReference type="AlphaFoldDB" id="J6EAQ3"/>
<keyword evidence="2" id="KW-0132">Cell division</keyword>
<dbReference type="GO" id="GO:0051301">
    <property type="term" value="P:cell division"/>
    <property type="evidence" value="ECO:0007669"/>
    <property type="project" value="UniProtKB-KW"/>
</dbReference>
<dbReference type="Gene3D" id="3.40.50.300">
    <property type="entry name" value="P-loop containing nucleotide triphosphate hydrolases"/>
    <property type="match status" value="1"/>
</dbReference>
<reference evidence="8" key="2">
    <citation type="journal article" date="2011" name="G3 (Bethesda)">
        <title>The awesome power of yeast evolutionary genetics: New genome sequences and strain resources for the Saccharomyces sensu stricto genus.</title>
        <authorList>
            <person name="Scannell D.R."/>
            <person name="Zill O.A."/>
            <person name="Rokas A."/>
            <person name="Payen C."/>
            <person name="Dunham M.J."/>
            <person name="Eisen M.B."/>
            <person name="Rine J."/>
            <person name="Johnston M."/>
            <person name="Hittinger C.T."/>
        </authorList>
    </citation>
    <scope>GENOME REANNOTATION</scope>
    <source>
        <strain evidence="8">ATCC MYA-4449 / AS 2.2408 / CBS 8840 / NBRC 1802 / NCYC 2889</strain>
    </source>
</reference>
<dbReference type="GO" id="GO:0003677">
    <property type="term" value="F:DNA binding"/>
    <property type="evidence" value="ECO:0007669"/>
    <property type="project" value="TreeGrafter"/>
</dbReference>
<evidence type="ECO:0000256" key="5">
    <source>
        <dbReference type="ARBA" id="ARBA00023306"/>
    </source>
</evidence>
<dbReference type="HOGENOM" id="CLU_2923985_0_0_1"/>
<evidence type="ECO:0000313" key="7">
    <source>
        <dbReference type="EMBL" id="EJT41549.1"/>
    </source>
</evidence>
<organism evidence="7 8">
    <name type="scientific">Saccharomyces kudriavzevii (strain ATCC MYA-4449 / AS 2.2408 / CBS 8840 / NBRC 1802 / NCYC 2889)</name>
    <name type="common">Yeast</name>
    <dbReference type="NCBI Taxonomy" id="226230"/>
    <lineage>
        <taxon>Eukaryota</taxon>
        <taxon>Fungi</taxon>
        <taxon>Dikarya</taxon>
        <taxon>Ascomycota</taxon>
        <taxon>Saccharomycotina</taxon>
        <taxon>Saccharomycetes</taxon>
        <taxon>Saccharomycetales</taxon>
        <taxon>Saccharomycetaceae</taxon>
        <taxon>Saccharomyces</taxon>
    </lineage>
</organism>
<feature type="domain" description="RecF/RecN/SMC N-terminal" evidence="6">
    <location>
        <begin position="5"/>
        <end position="60"/>
    </location>
</feature>
<evidence type="ECO:0000256" key="3">
    <source>
        <dbReference type="ARBA" id="ARBA00022776"/>
    </source>
</evidence>
<comment type="caution">
    <text evidence="7">The sequence shown here is derived from an EMBL/GenBank/DDBJ whole genome shotgun (WGS) entry which is preliminary data.</text>
</comment>
<accession>J6EAQ3</accession>
<reference evidence="7 8" key="1">
    <citation type="journal article" date="2003" name="Science">
        <title>Finding functional features in Saccharomyces genomes by phylogenetic footprinting.</title>
        <authorList>
            <person name="Cliften P.F."/>
            <person name="Sudarsanam P."/>
            <person name="Desikan A."/>
            <person name="Fulton L."/>
            <person name="Fulton B."/>
            <person name="Majors J."/>
            <person name="Waterston R."/>
            <person name="Cohen B.A."/>
            <person name="Johnston M."/>
        </authorList>
    </citation>
    <scope>NUCLEOTIDE SEQUENCE [LARGE SCALE GENOMIC DNA]</scope>
    <source>
        <strain evidence="8">ATCC MYA-4449 / AS 2.2408 / CBS 8840 / NBRC 1802 / NCYC 2889</strain>
    </source>
</reference>
<sequence>MGRLVGLELSNFKSYRGVTKVGFGESNFTSIIGPNGSGKSNMMDAISFVLGVRSNHLRSNS</sequence>
<dbReference type="Pfam" id="PF02463">
    <property type="entry name" value="SMC_N"/>
    <property type="match status" value="1"/>
</dbReference>
<dbReference type="GO" id="GO:0008278">
    <property type="term" value="C:cohesin complex"/>
    <property type="evidence" value="ECO:0007669"/>
    <property type="project" value="TreeGrafter"/>
</dbReference>
<keyword evidence="5" id="KW-0131">Cell cycle</keyword>
<dbReference type="PANTHER" id="PTHR18937">
    <property type="entry name" value="STRUCTURAL MAINTENANCE OF CHROMOSOMES SMC FAMILY MEMBER"/>
    <property type="match status" value="1"/>
</dbReference>
<keyword evidence="4" id="KW-0539">Nucleus</keyword>
<dbReference type="InterPro" id="IPR003395">
    <property type="entry name" value="RecF/RecN/SMC_N"/>
</dbReference>
<dbReference type="Proteomes" id="UP000002753">
    <property type="component" value="Unassembled WGS sequence"/>
</dbReference>
<dbReference type="SUPFAM" id="SSF52540">
    <property type="entry name" value="P-loop containing nucleoside triphosphate hydrolases"/>
    <property type="match status" value="1"/>
</dbReference>
<evidence type="ECO:0000259" key="6">
    <source>
        <dbReference type="Pfam" id="PF02463"/>
    </source>
</evidence>
<evidence type="ECO:0000313" key="8">
    <source>
        <dbReference type="Proteomes" id="UP000002753"/>
    </source>
</evidence>
<protein>
    <submittedName>
        <fullName evidence="7">SMC1-like protein</fullName>
    </submittedName>
</protein>
<evidence type="ECO:0000256" key="4">
    <source>
        <dbReference type="ARBA" id="ARBA00023242"/>
    </source>
</evidence>
<dbReference type="STRING" id="226230.J6EAQ3"/>
<dbReference type="GO" id="GO:0007059">
    <property type="term" value="P:chromosome segregation"/>
    <property type="evidence" value="ECO:0007669"/>
    <property type="project" value="UniProtKB-ARBA"/>
</dbReference>
<proteinExistence type="predicted"/>
<gene>
    <name evidence="7" type="primary">YFL008W</name>
    <name evidence="7" type="ORF">SKUD_191002</name>
</gene>
<keyword evidence="3" id="KW-0498">Mitosis</keyword>
<evidence type="ECO:0000256" key="1">
    <source>
        <dbReference type="ARBA" id="ARBA00004123"/>
    </source>
</evidence>
<keyword evidence="8" id="KW-1185">Reference proteome</keyword>